<evidence type="ECO:0000313" key="2">
    <source>
        <dbReference type="Proteomes" id="UP001049518"/>
    </source>
</evidence>
<protein>
    <submittedName>
        <fullName evidence="1">Uncharacterized protein</fullName>
    </submittedName>
</protein>
<keyword evidence="2" id="KW-1185">Reference proteome</keyword>
<gene>
    <name evidence="1" type="ORF">AGRA3207_000868</name>
</gene>
<dbReference type="Proteomes" id="UP001049518">
    <property type="component" value="Chromosome"/>
</dbReference>
<dbReference type="RefSeq" id="WP_231333254.1">
    <property type="nucleotide sequence ID" value="NZ_CP059572.1"/>
</dbReference>
<organism evidence="1 2">
    <name type="scientific">Actinomadura graeca</name>
    <dbReference type="NCBI Taxonomy" id="2750812"/>
    <lineage>
        <taxon>Bacteria</taxon>
        <taxon>Bacillati</taxon>
        <taxon>Actinomycetota</taxon>
        <taxon>Actinomycetes</taxon>
        <taxon>Streptosporangiales</taxon>
        <taxon>Thermomonosporaceae</taxon>
        <taxon>Actinomadura</taxon>
    </lineage>
</organism>
<name>A0ABX8QN50_9ACTN</name>
<proteinExistence type="predicted"/>
<reference evidence="1" key="1">
    <citation type="submission" date="2020-07" db="EMBL/GenBank/DDBJ databases">
        <authorList>
            <person name="Tarantini F.S."/>
            <person name="Hong K.W."/>
            <person name="Chan K.G."/>
        </authorList>
    </citation>
    <scope>NUCLEOTIDE SEQUENCE</scope>
    <source>
        <strain evidence="1">32-07</strain>
    </source>
</reference>
<sequence>MRLPELPEHPVEFEAEARVRAPGGVSGGPQGSLQGRVLLGGPVAFPMNAKRYPDMRSYLESDKDHRYHEVHLSLSFADPDDGPRLHSVMVGVTLSAPAPAEPPIAWSLAPSLIDDPSKRDLRIELRPQLKLAGVEVSAGGVTGSLPRAREPFLLALRELRSDPGWELRRTKGLPLEGKQRLVMIVRGDRKADTTLGLEVTATTRSSVLRRYRAVADPLRLSADL</sequence>
<accession>A0ABX8QN50</accession>
<evidence type="ECO:0000313" key="1">
    <source>
        <dbReference type="EMBL" id="QXJ20196.1"/>
    </source>
</evidence>
<dbReference type="EMBL" id="CP059572">
    <property type="protein sequence ID" value="QXJ20196.1"/>
    <property type="molecule type" value="Genomic_DNA"/>
</dbReference>